<proteinExistence type="predicted"/>
<dbReference type="STRING" id="348802.A0A0D2EK96"/>
<dbReference type="Proteomes" id="UP000054342">
    <property type="component" value="Unassembled WGS sequence"/>
</dbReference>
<dbReference type="GO" id="GO:0016020">
    <property type="term" value="C:membrane"/>
    <property type="evidence" value="ECO:0007669"/>
    <property type="project" value="UniProtKB-SubCell"/>
</dbReference>
<keyword evidence="3 6" id="KW-0812">Transmembrane</keyword>
<feature type="transmembrane region" description="Helical" evidence="6">
    <location>
        <begin position="198"/>
        <end position="218"/>
    </location>
</feature>
<dbReference type="HOGENOM" id="CLU_004495_2_1_1"/>
<dbReference type="InterPro" id="IPR004840">
    <property type="entry name" value="Amino_acid_permease_CS"/>
</dbReference>
<feature type="transmembrane region" description="Helical" evidence="6">
    <location>
        <begin position="166"/>
        <end position="186"/>
    </location>
</feature>
<feature type="transmembrane region" description="Helical" evidence="6">
    <location>
        <begin position="408"/>
        <end position="427"/>
    </location>
</feature>
<evidence type="ECO:0000256" key="5">
    <source>
        <dbReference type="ARBA" id="ARBA00023136"/>
    </source>
</evidence>
<comment type="subcellular location">
    <subcellularLocation>
        <location evidence="1">Membrane</location>
        <topology evidence="1">Multi-pass membrane protein</topology>
    </subcellularLocation>
</comment>
<feature type="transmembrane region" description="Helical" evidence="6">
    <location>
        <begin position="477"/>
        <end position="498"/>
    </location>
</feature>
<keyword evidence="5 6" id="KW-0472">Membrane</keyword>
<dbReference type="PANTHER" id="PTHR45649">
    <property type="entry name" value="AMINO-ACID PERMEASE BAT1"/>
    <property type="match status" value="1"/>
</dbReference>
<keyword evidence="2" id="KW-0813">Transport</keyword>
<feature type="transmembrane region" description="Helical" evidence="6">
    <location>
        <begin position="43"/>
        <end position="69"/>
    </location>
</feature>
<evidence type="ECO:0000256" key="6">
    <source>
        <dbReference type="SAM" id="Phobius"/>
    </source>
</evidence>
<feature type="transmembrane region" description="Helical" evidence="6">
    <location>
        <begin position="448"/>
        <end position="471"/>
    </location>
</feature>
<dbReference type="OrthoDB" id="3900342at2759"/>
<dbReference type="AlphaFoldDB" id="A0A0D2EK96"/>
<organism evidence="7 8">
    <name type="scientific">Exophiala xenobiotica</name>
    <dbReference type="NCBI Taxonomy" id="348802"/>
    <lineage>
        <taxon>Eukaryota</taxon>
        <taxon>Fungi</taxon>
        <taxon>Dikarya</taxon>
        <taxon>Ascomycota</taxon>
        <taxon>Pezizomycotina</taxon>
        <taxon>Eurotiomycetes</taxon>
        <taxon>Chaetothyriomycetidae</taxon>
        <taxon>Chaetothyriales</taxon>
        <taxon>Herpotrichiellaceae</taxon>
        <taxon>Exophiala</taxon>
    </lineage>
</organism>
<dbReference type="InterPro" id="IPR002293">
    <property type="entry name" value="AA/rel_permease1"/>
</dbReference>
<keyword evidence="4 6" id="KW-1133">Transmembrane helix</keyword>
<accession>A0A0D2EK96</accession>
<evidence type="ECO:0000313" key="8">
    <source>
        <dbReference type="Proteomes" id="UP000054342"/>
    </source>
</evidence>
<protein>
    <recommendedName>
        <fullName evidence="9">Amino acid permease/ SLC12A domain-containing protein</fullName>
    </recommendedName>
</protein>
<dbReference type="GeneID" id="25326485"/>
<evidence type="ECO:0008006" key="9">
    <source>
        <dbReference type="Google" id="ProtNLM"/>
    </source>
</evidence>
<sequence>MATAEKKGDRLPENADVQAADGEVSDLINASGHVQELDRNFSLLAAAGVGIVVGNVWPAVGGSILVAIFNGGPPGVIYEFIAVSVFYWIVAASIAELASAIPSSAGVYHWASVTPGKKWGRVIGFYAGYWNWLAWVFGVASMSFIFANTVVQMYGVTHSDFEAKQWHVFVTYLIATWIACACVCLFNSAMPHLNTIGIFLILAGFLITIIVVAAMPGTGGRPPHASSSFVWTDWTADIGYPSGFVFVAGMLNGAYAVGTPDAVSHIAEEIPNPGRNVPIAIATQMAIGFFTGLLYIIAIMYAINDYDALFDSAFPVAEIYRQATGSSSGAIGLLCLLLFCIAVCMVGVYITAGRTLWTLARDGATPFPQYLGKVSPRFGMPLVATLTCGCIATVLGCIYVGSTTAFNAFVGSFVLMSSSSYIAAILPHLLTRRKNIHFGPFQLKKLGVIFNVIACGYLIVWFIIYCFPFALPTTAQSMNYACLIWGALTIFVTVWWFVGAGRYVGPKTTGGINAEIEQVRRASVERMRRASATKRAGV</sequence>
<evidence type="ECO:0000313" key="7">
    <source>
        <dbReference type="EMBL" id="KIW55863.1"/>
    </source>
</evidence>
<evidence type="ECO:0000256" key="3">
    <source>
        <dbReference type="ARBA" id="ARBA00022692"/>
    </source>
</evidence>
<dbReference type="PANTHER" id="PTHR45649:SF27">
    <property type="entry name" value="CHOLINE TRANSPORTER (EUROFUNG)"/>
    <property type="match status" value="1"/>
</dbReference>
<dbReference type="GO" id="GO:0022857">
    <property type="term" value="F:transmembrane transporter activity"/>
    <property type="evidence" value="ECO:0007669"/>
    <property type="project" value="InterPro"/>
</dbReference>
<dbReference type="PROSITE" id="PS00218">
    <property type="entry name" value="AMINO_ACID_PERMEASE_1"/>
    <property type="match status" value="1"/>
</dbReference>
<feature type="transmembrane region" description="Helical" evidence="6">
    <location>
        <begin position="122"/>
        <end position="146"/>
    </location>
</feature>
<evidence type="ECO:0000256" key="4">
    <source>
        <dbReference type="ARBA" id="ARBA00022989"/>
    </source>
</evidence>
<dbReference type="EMBL" id="KN847319">
    <property type="protein sequence ID" value="KIW55863.1"/>
    <property type="molecule type" value="Genomic_DNA"/>
</dbReference>
<dbReference type="PIRSF" id="PIRSF006060">
    <property type="entry name" value="AA_transporter"/>
    <property type="match status" value="1"/>
</dbReference>
<feature type="transmembrane region" description="Helical" evidence="6">
    <location>
        <begin position="75"/>
        <end position="101"/>
    </location>
</feature>
<keyword evidence="8" id="KW-1185">Reference proteome</keyword>
<dbReference type="RefSeq" id="XP_013316447.1">
    <property type="nucleotide sequence ID" value="XM_013460993.1"/>
</dbReference>
<dbReference type="GO" id="GO:0006865">
    <property type="term" value="P:amino acid transport"/>
    <property type="evidence" value="ECO:0007669"/>
    <property type="project" value="InterPro"/>
</dbReference>
<reference evidence="7 8" key="1">
    <citation type="submission" date="2015-01" db="EMBL/GenBank/DDBJ databases">
        <title>The Genome Sequence of Exophiala xenobiotica CBS118157.</title>
        <authorList>
            <consortium name="The Broad Institute Genomics Platform"/>
            <person name="Cuomo C."/>
            <person name="de Hoog S."/>
            <person name="Gorbushina A."/>
            <person name="Stielow B."/>
            <person name="Teixiera M."/>
            <person name="Abouelleil A."/>
            <person name="Chapman S.B."/>
            <person name="Priest M."/>
            <person name="Young S.K."/>
            <person name="Wortman J."/>
            <person name="Nusbaum C."/>
            <person name="Birren B."/>
        </authorList>
    </citation>
    <scope>NUCLEOTIDE SEQUENCE [LARGE SCALE GENOMIC DNA]</scope>
    <source>
        <strain evidence="7 8">CBS 118157</strain>
    </source>
</reference>
<feature type="transmembrane region" description="Helical" evidence="6">
    <location>
        <begin position="378"/>
        <end position="402"/>
    </location>
</feature>
<dbReference type="Pfam" id="PF13520">
    <property type="entry name" value="AA_permease_2"/>
    <property type="match status" value="1"/>
</dbReference>
<gene>
    <name evidence="7" type="ORF">PV05_04577</name>
</gene>
<evidence type="ECO:0000256" key="1">
    <source>
        <dbReference type="ARBA" id="ARBA00004141"/>
    </source>
</evidence>
<name>A0A0D2EK96_9EURO</name>
<feature type="transmembrane region" description="Helical" evidence="6">
    <location>
        <begin position="330"/>
        <end position="357"/>
    </location>
</feature>
<feature type="transmembrane region" description="Helical" evidence="6">
    <location>
        <begin position="279"/>
        <end position="303"/>
    </location>
</feature>
<evidence type="ECO:0000256" key="2">
    <source>
        <dbReference type="ARBA" id="ARBA00022448"/>
    </source>
</evidence>
<dbReference type="Gene3D" id="1.20.1740.10">
    <property type="entry name" value="Amino acid/polyamine transporter I"/>
    <property type="match status" value="1"/>
</dbReference>